<keyword evidence="10" id="KW-1185">Reference proteome</keyword>
<dbReference type="Gene3D" id="3.30.428.10">
    <property type="entry name" value="HIT-like"/>
    <property type="match status" value="1"/>
</dbReference>
<dbReference type="InterPro" id="IPR051884">
    <property type="entry name" value="Bis(5'-adenosyl)-TPase_reg"/>
</dbReference>
<evidence type="ECO:0000256" key="3">
    <source>
        <dbReference type="PIRSR" id="PIRSR639383-1"/>
    </source>
</evidence>
<dbReference type="PANTHER" id="PTHR46243:SF1">
    <property type="entry name" value="BIS(5'-ADENOSYL)-TRIPHOSPHATASE"/>
    <property type="match status" value="1"/>
</dbReference>
<feature type="short sequence motif" description="Histidine triad motif" evidence="6">
    <location>
        <begin position="92"/>
        <end position="96"/>
    </location>
</feature>
<proteinExistence type="predicted"/>
<dbReference type="eggNOG" id="KOG3379">
    <property type="taxonomic scope" value="Eukaryota"/>
</dbReference>
<organism evidence="10">
    <name type="scientific">Volvox carteri f. nagariensis</name>
    <dbReference type="NCBI Taxonomy" id="3068"/>
    <lineage>
        <taxon>Eukaryota</taxon>
        <taxon>Viridiplantae</taxon>
        <taxon>Chlorophyta</taxon>
        <taxon>core chlorophytes</taxon>
        <taxon>Chlorophyceae</taxon>
        <taxon>CS clade</taxon>
        <taxon>Chlamydomonadales</taxon>
        <taxon>Volvocaceae</taxon>
        <taxon>Volvox</taxon>
    </lineage>
</organism>
<feature type="binding site" evidence="4">
    <location>
        <begin position="87"/>
        <end position="90"/>
    </location>
    <ligand>
        <name>substrate</name>
    </ligand>
</feature>
<comment type="cofactor">
    <cofactor evidence="7">
        <name>Mn(2+)</name>
        <dbReference type="ChEBI" id="CHEBI:29035"/>
    </cofactor>
</comment>
<feature type="binding site" evidence="4">
    <location>
        <position position="81"/>
    </location>
    <ligand>
        <name>substrate</name>
    </ligand>
</feature>
<dbReference type="GO" id="GO:0047627">
    <property type="term" value="F:adenylylsulfatase activity"/>
    <property type="evidence" value="ECO:0007669"/>
    <property type="project" value="UniProtKB-ARBA"/>
</dbReference>
<feature type="site" description="Important for induction of apoptosis" evidence="5">
    <location>
        <position position="112"/>
    </location>
</feature>
<dbReference type="PROSITE" id="PS00892">
    <property type="entry name" value="HIT_1"/>
    <property type="match status" value="1"/>
</dbReference>
<dbReference type="InterPro" id="IPR011146">
    <property type="entry name" value="HIT-like"/>
</dbReference>
<feature type="active site" description="Tele-AMP-histidine intermediate" evidence="3">
    <location>
        <position position="94"/>
    </location>
</feature>
<protein>
    <recommendedName>
        <fullName evidence="7">Bis(5'-adenosyl)-triphosphatase</fullName>
        <ecNumber evidence="7">3.6.1.29</ecNumber>
    </recommendedName>
</protein>
<keyword evidence="2 7" id="KW-0378">Hydrolase</keyword>
<dbReference type="InParanoid" id="D8ULT2"/>
<evidence type="ECO:0000256" key="5">
    <source>
        <dbReference type="PIRSR" id="PIRSR639383-3"/>
    </source>
</evidence>
<gene>
    <name evidence="9" type="ORF">VOLCADRAFT_71460</name>
</gene>
<dbReference type="PROSITE" id="PS51084">
    <property type="entry name" value="HIT_2"/>
    <property type="match status" value="1"/>
</dbReference>
<dbReference type="PANTHER" id="PTHR46243">
    <property type="entry name" value="BIS(5'-ADENOSYL)-TRIPHOSPHATASE"/>
    <property type="match status" value="1"/>
</dbReference>
<evidence type="ECO:0000259" key="8">
    <source>
        <dbReference type="PROSITE" id="PS51084"/>
    </source>
</evidence>
<dbReference type="FunFam" id="3.30.428.10:FF:000011">
    <property type="entry name" value="Fragile histidine triad"/>
    <property type="match status" value="1"/>
</dbReference>
<sequence>YKFGPHTIPGSHVFVLSNLCYGFVNLKPVVPGHVLVSTKRVVQRFTDLTPDEVSDLWLLAQRIGKTVEAHYGAQSLTLAIQDGAFAGQTVPHVHIHVLPRKAGDFPRNDQVYDAIDHKAADSGPGEKLDLDKERRVRTHVEMAEEAAELRALLQLNSATATEAP</sequence>
<feature type="non-terminal residue" evidence="9">
    <location>
        <position position="1"/>
    </location>
</feature>
<evidence type="ECO:0000256" key="4">
    <source>
        <dbReference type="PIRSR" id="PIRSR639383-2"/>
    </source>
</evidence>
<feature type="binding site" evidence="4">
    <location>
        <position position="6"/>
    </location>
    <ligand>
        <name>substrate</name>
    </ligand>
</feature>
<accession>D8ULT2</accession>
<dbReference type="RefSeq" id="XP_002959618.1">
    <property type="nucleotide sequence ID" value="XM_002959572.1"/>
</dbReference>
<keyword evidence="1 7" id="KW-0547">Nucleotide-binding</keyword>
<evidence type="ECO:0000256" key="7">
    <source>
        <dbReference type="RuleBase" id="RU366076"/>
    </source>
</evidence>
<dbReference type="InterPro" id="IPR019808">
    <property type="entry name" value="Histidine_triad_CS"/>
</dbReference>
<evidence type="ECO:0000256" key="1">
    <source>
        <dbReference type="ARBA" id="ARBA00022741"/>
    </source>
</evidence>
<dbReference type="OrthoDB" id="680339at2759"/>
<dbReference type="GeneID" id="9614498"/>
<feature type="binding site" evidence="4">
    <location>
        <position position="96"/>
    </location>
    <ligand>
        <name>substrate</name>
    </ligand>
</feature>
<dbReference type="GO" id="GO:0000166">
    <property type="term" value="F:nucleotide binding"/>
    <property type="evidence" value="ECO:0007669"/>
    <property type="project" value="UniProtKB-KW"/>
</dbReference>
<feature type="binding site" evidence="4">
    <location>
        <position position="25"/>
    </location>
    <ligand>
        <name>substrate</name>
    </ligand>
</feature>
<dbReference type="EMBL" id="GL378686">
    <property type="protein sequence ID" value="EFJ39318.1"/>
    <property type="molecule type" value="Genomic_DNA"/>
</dbReference>
<name>D8ULT2_VOLCA</name>
<dbReference type="EC" id="3.6.1.29" evidence="7"/>
<evidence type="ECO:0000313" key="9">
    <source>
        <dbReference type="EMBL" id="EFJ39318.1"/>
    </source>
</evidence>
<dbReference type="CDD" id="cd01275">
    <property type="entry name" value="FHIT"/>
    <property type="match status" value="1"/>
</dbReference>
<dbReference type="SUPFAM" id="SSF54197">
    <property type="entry name" value="HIT-like"/>
    <property type="match status" value="1"/>
</dbReference>
<dbReference type="AlphaFoldDB" id="D8ULT2"/>
<comment type="catalytic activity">
    <reaction evidence="7">
        <text>P(1),P(3)-bis(5'-adenosyl) triphosphate + H2O = AMP + ADP + 2 H(+)</text>
        <dbReference type="Rhea" id="RHEA:13893"/>
        <dbReference type="ChEBI" id="CHEBI:15377"/>
        <dbReference type="ChEBI" id="CHEBI:15378"/>
        <dbReference type="ChEBI" id="CHEBI:58529"/>
        <dbReference type="ChEBI" id="CHEBI:456215"/>
        <dbReference type="ChEBI" id="CHEBI:456216"/>
        <dbReference type="EC" id="3.6.1.29"/>
    </reaction>
</comment>
<dbReference type="GO" id="GO:0047710">
    <property type="term" value="F:bis(5'-adenosyl)-triphosphatase activity"/>
    <property type="evidence" value="ECO:0007669"/>
    <property type="project" value="UniProtKB-UniRule"/>
</dbReference>
<evidence type="ECO:0000256" key="6">
    <source>
        <dbReference type="PROSITE-ProRule" id="PRU00464"/>
    </source>
</evidence>
<evidence type="ECO:0000313" key="10">
    <source>
        <dbReference type="Proteomes" id="UP000001058"/>
    </source>
</evidence>
<dbReference type="FunCoup" id="D8ULT2">
    <property type="interactions" value="688"/>
</dbReference>
<feature type="domain" description="HIT" evidence="8">
    <location>
        <begin position="1"/>
        <end position="107"/>
    </location>
</feature>
<dbReference type="InterPro" id="IPR039383">
    <property type="entry name" value="FHIT"/>
</dbReference>
<reference evidence="9 10" key="1">
    <citation type="journal article" date="2010" name="Science">
        <title>Genomic analysis of organismal complexity in the multicellular green alga Volvox carteri.</title>
        <authorList>
            <person name="Prochnik S.E."/>
            <person name="Umen J."/>
            <person name="Nedelcu A.M."/>
            <person name="Hallmann A."/>
            <person name="Miller S.M."/>
            <person name="Nishii I."/>
            <person name="Ferris P."/>
            <person name="Kuo A."/>
            <person name="Mitros T."/>
            <person name="Fritz-Laylin L.K."/>
            <person name="Hellsten U."/>
            <person name="Chapman J."/>
            <person name="Simakov O."/>
            <person name="Rensing S.A."/>
            <person name="Terry A."/>
            <person name="Pangilinan J."/>
            <person name="Kapitonov V."/>
            <person name="Jurka J."/>
            <person name="Salamov A."/>
            <person name="Shapiro H."/>
            <person name="Schmutz J."/>
            <person name="Grimwood J."/>
            <person name="Lindquist E."/>
            <person name="Lucas S."/>
            <person name="Grigoriev I.V."/>
            <person name="Schmitt R."/>
            <person name="Kirk D."/>
            <person name="Rokhsar D.S."/>
        </authorList>
    </citation>
    <scope>NUCLEOTIDE SEQUENCE [LARGE SCALE GENOMIC DNA]</scope>
    <source>
        <strain evidence="10">f. Nagariensis / Eve</strain>
    </source>
</reference>
<dbReference type="STRING" id="3068.D8ULT2"/>
<dbReference type="Proteomes" id="UP000001058">
    <property type="component" value="Unassembled WGS sequence"/>
</dbReference>
<dbReference type="Pfam" id="PF01230">
    <property type="entry name" value="HIT"/>
    <property type="match status" value="1"/>
</dbReference>
<dbReference type="InterPro" id="IPR036265">
    <property type="entry name" value="HIT-like_sf"/>
</dbReference>
<dbReference type="KEGG" id="vcn:VOLCADRAFT_71460"/>
<evidence type="ECO:0000256" key="2">
    <source>
        <dbReference type="ARBA" id="ARBA00022801"/>
    </source>
</evidence>